<comment type="caution">
    <text evidence="3">The sequence shown here is derived from an EMBL/GenBank/DDBJ whole genome shotgun (WGS) entry which is preliminary data.</text>
</comment>
<evidence type="ECO:0000313" key="4">
    <source>
        <dbReference type="Proteomes" id="UP000233517"/>
    </source>
</evidence>
<feature type="domain" description="Fibrobacter succinogenes major paralogous" evidence="2">
    <location>
        <begin position="147"/>
        <end position="349"/>
    </location>
</feature>
<evidence type="ECO:0000256" key="1">
    <source>
        <dbReference type="SAM" id="Phobius"/>
    </source>
</evidence>
<proteinExistence type="predicted"/>
<evidence type="ECO:0000313" key="3">
    <source>
        <dbReference type="EMBL" id="PKM91796.1"/>
    </source>
</evidence>
<keyword evidence="1" id="KW-0812">Transmembrane</keyword>
<sequence>MSKNIFINKKNNLPGSAILVSIIILGSVFIVAFGSAYMSIVNMSRGVSLSENIKSEEASRAGIERFKFEFYSNGFDASGACDDPIFSSQISDDLSYTIYCDDSTGKNVFYSLGVYKDKEVLNKIKAKGLFEDCGDYLFYEGELYGTVEIGDQCWMNKNLNIGTEITQYENPTDNYIIEKFCYSGDYNFCDSYGGLYTWDEAMQYVNEPMFRGICPDGWHIPSDEEFKELESFLGMDEIELDEYSYRGNDELVGGKMKSTRTDLDDPTWTYPNTNASNESGFLALPGGRSFFNSEYNDFEEIRGLFSVWSSSVGGDYKNPMARLLSSSNDGIAREPRMDASYGLSIRCLKD</sequence>
<dbReference type="AlphaFoldDB" id="A0A2N2EAU4"/>
<name>A0A2N2EAU4_9BACT</name>
<evidence type="ECO:0000259" key="2">
    <source>
        <dbReference type="Pfam" id="PF09603"/>
    </source>
</evidence>
<dbReference type="Pfam" id="PF09603">
    <property type="entry name" value="Fib_succ_major"/>
    <property type="match status" value="1"/>
</dbReference>
<keyword evidence="1" id="KW-0472">Membrane</keyword>
<dbReference type="NCBIfam" id="TIGR02145">
    <property type="entry name" value="Fib_succ_major"/>
    <property type="match status" value="1"/>
</dbReference>
<reference evidence="3 4" key="1">
    <citation type="journal article" date="2017" name="ISME J.">
        <title>Potential for microbial H2 and metal transformations associated with novel bacteria and archaea in deep terrestrial subsurface sediments.</title>
        <authorList>
            <person name="Hernsdorf A.W."/>
            <person name="Amano Y."/>
            <person name="Miyakawa K."/>
            <person name="Ise K."/>
            <person name="Suzuki Y."/>
            <person name="Anantharaman K."/>
            <person name="Probst A."/>
            <person name="Burstein D."/>
            <person name="Thomas B.C."/>
            <person name="Banfield J.F."/>
        </authorList>
    </citation>
    <scope>NUCLEOTIDE SEQUENCE [LARGE SCALE GENOMIC DNA]</scope>
    <source>
        <strain evidence="3">HGW-Falkowbacteria-1</strain>
    </source>
</reference>
<feature type="transmembrane region" description="Helical" evidence="1">
    <location>
        <begin position="12"/>
        <end position="38"/>
    </location>
</feature>
<dbReference type="EMBL" id="PHAI01000001">
    <property type="protein sequence ID" value="PKM91796.1"/>
    <property type="molecule type" value="Genomic_DNA"/>
</dbReference>
<organism evidence="3 4">
    <name type="scientific">Candidatus Falkowbacteria bacterium HGW-Falkowbacteria-1</name>
    <dbReference type="NCBI Taxonomy" id="2013768"/>
    <lineage>
        <taxon>Bacteria</taxon>
        <taxon>Candidatus Falkowiibacteriota</taxon>
    </lineage>
</organism>
<accession>A0A2N2EAU4</accession>
<dbReference type="Proteomes" id="UP000233517">
    <property type="component" value="Unassembled WGS sequence"/>
</dbReference>
<protein>
    <recommendedName>
        <fullName evidence="2">Fibrobacter succinogenes major paralogous domain-containing protein</fullName>
    </recommendedName>
</protein>
<dbReference type="InterPro" id="IPR011871">
    <property type="entry name" value="Fib_succ_major"/>
</dbReference>
<gene>
    <name evidence="3" type="ORF">CVU82_01140</name>
</gene>
<keyword evidence="1" id="KW-1133">Transmembrane helix</keyword>